<accession>A0ABW5GIV5</accession>
<dbReference type="PANTHER" id="PTHR13774">
    <property type="entry name" value="PHENAZINE BIOSYNTHESIS PROTEIN"/>
    <property type="match status" value="1"/>
</dbReference>
<dbReference type="PIRSF" id="PIRSF016184">
    <property type="entry name" value="PhzC_PhzF"/>
    <property type="match status" value="1"/>
</dbReference>
<comment type="caution">
    <text evidence="3">The sequence shown here is derived from an EMBL/GenBank/DDBJ whole genome shotgun (WGS) entry which is preliminary data.</text>
</comment>
<dbReference type="Proteomes" id="UP001597419">
    <property type="component" value="Unassembled WGS sequence"/>
</dbReference>
<dbReference type="RefSeq" id="WP_345394360.1">
    <property type="nucleotide sequence ID" value="NZ_BAABHG010000006.1"/>
</dbReference>
<organism evidence="3 4">
    <name type="scientific">Amycolatopsis samaneae</name>
    <dbReference type="NCBI Taxonomy" id="664691"/>
    <lineage>
        <taxon>Bacteria</taxon>
        <taxon>Bacillati</taxon>
        <taxon>Actinomycetota</taxon>
        <taxon>Actinomycetes</taxon>
        <taxon>Pseudonocardiales</taxon>
        <taxon>Pseudonocardiaceae</taxon>
        <taxon>Amycolatopsis</taxon>
    </lineage>
</organism>
<keyword evidence="2" id="KW-0413">Isomerase</keyword>
<dbReference type="Gene3D" id="3.10.310.10">
    <property type="entry name" value="Diaminopimelate Epimerase, Chain A, domain 1"/>
    <property type="match status" value="2"/>
</dbReference>
<keyword evidence="4" id="KW-1185">Reference proteome</keyword>
<comment type="similarity">
    <text evidence="1">Belongs to the PhzF family.</text>
</comment>
<dbReference type="NCBIfam" id="TIGR00654">
    <property type="entry name" value="PhzF_family"/>
    <property type="match status" value="1"/>
</dbReference>
<dbReference type="InterPro" id="IPR003719">
    <property type="entry name" value="Phenazine_PhzF-like"/>
</dbReference>
<dbReference type="SUPFAM" id="SSF54506">
    <property type="entry name" value="Diaminopimelate epimerase-like"/>
    <property type="match status" value="1"/>
</dbReference>
<dbReference type="EMBL" id="JBHUKU010000009">
    <property type="protein sequence ID" value="MFD2460791.1"/>
    <property type="molecule type" value="Genomic_DNA"/>
</dbReference>
<dbReference type="Pfam" id="PF02567">
    <property type="entry name" value="PhzC-PhzF"/>
    <property type="match status" value="1"/>
</dbReference>
<gene>
    <name evidence="3" type="ORF">ACFSYJ_19450</name>
</gene>
<name>A0ABW5GIV5_9PSEU</name>
<reference evidence="4" key="1">
    <citation type="journal article" date="2019" name="Int. J. Syst. Evol. Microbiol.">
        <title>The Global Catalogue of Microorganisms (GCM) 10K type strain sequencing project: providing services to taxonomists for standard genome sequencing and annotation.</title>
        <authorList>
            <consortium name="The Broad Institute Genomics Platform"/>
            <consortium name="The Broad Institute Genome Sequencing Center for Infectious Disease"/>
            <person name="Wu L."/>
            <person name="Ma J."/>
        </authorList>
    </citation>
    <scope>NUCLEOTIDE SEQUENCE [LARGE SCALE GENOMIC DNA]</scope>
    <source>
        <strain evidence="4">CGMCC 4.7643</strain>
    </source>
</reference>
<evidence type="ECO:0000256" key="1">
    <source>
        <dbReference type="ARBA" id="ARBA00008270"/>
    </source>
</evidence>
<dbReference type="PANTHER" id="PTHR13774:SF17">
    <property type="entry name" value="PHENAZINE BIOSYNTHESIS-LIKE DOMAIN-CONTAINING PROTEIN"/>
    <property type="match status" value="1"/>
</dbReference>
<evidence type="ECO:0000256" key="2">
    <source>
        <dbReference type="ARBA" id="ARBA00023235"/>
    </source>
</evidence>
<evidence type="ECO:0000313" key="3">
    <source>
        <dbReference type="EMBL" id="MFD2460791.1"/>
    </source>
</evidence>
<protein>
    <submittedName>
        <fullName evidence="3">PhzF family phenazine biosynthesis protein</fullName>
    </submittedName>
</protein>
<evidence type="ECO:0000313" key="4">
    <source>
        <dbReference type="Proteomes" id="UP001597419"/>
    </source>
</evidence>
<proteinExistence type="inferred from homology"/>
<sequence length="253" mass="26940">MHFSLVDAFTDRAFAGNPAGVVLLDAPADPAWMQAVATEMKHSETAFVVITGDGPKPLRWFTPAAEVELCGHATLATTHVLGGEQVYTTRSGELRCRAEDGWVTLDFPADPPRPADDELSAILPGVEVEETRRGAENLFAVVKDAETVRSLTPDLAALTATWNGRLVVTAPGDTEGVDFVSRFFGPGVGVDEDPVTGSAHCALAPYWAQRLGRDALTGRQESARGGVVRTKLRGDRVELPGQAVTIVSGELHV</sequence>